<feature type="chain" id="PRO_5002066232" evidence="2">
    <location>
        <begin position="19"/>
        <end position="261"/>
    </location>
</feature>
<keyword evidence="1" id="KW-0472">Membrane</keyword>
<keyword evidence="1" id="KW-1133">Transmembrane helix</keyword>
<accession>A0A0B1TSU3</accession>
<feature type="signal peptide" evidence="2">
    <location>
        <begin position="1"/>
        <end position="18"/>
    </location>
</feature>
<keyword evidence="1" id="KW-0812">Transmembrane</keyword>
<keyword evidence="4" id="KW-1185">Reference proteome</keyword>
<sequence>MRIFVAVMLLSSIVLTTSKQIGIQVGTFNIKSSVRTLFSCSRIHNITIENYPVEDWSCFGGTLARDNQPGMWIILKGLPTLSREGNLLRLEVGYEEYIVETVFPLEDLMNRQFESFSSFDLEIVRKKGTLNPSFIPFDEFGNLVTPPTRSLRWKNPNSAVLHEKEADVEGLQVTTANVTMTYFQFPMEEPTLSSTNLLLITVAISEALIIVVFLLDLVFRCSSKKKEPPRVETEMKEMQDEPADDRKISVVEVIETDIAVC</sequence>
<keyword evidence="2" id="KW-0732">Signal</keyword>
<dbReference type="AlphaFoldDB" id="A0A0B1TSU3"/>
<feature type="transmembrane region" description="Helical" evidence="1">
    <location>
        <begin position="197"/>
        <end position="219"/>
    </location>
</feature>
<reference evidence="3 4" key="1">
    <citation type="submission" date="2014-03" db="EMBL/GenBank/DDBJ databases">
        <title>Draft genome of the hookworm Oesophagostomum dentatum.</title>
        <authorList>
            <person name="Mitreva M."/>
        </authorList>
    </citation>
    <scope>NUCLEOTIDE SEQUENCE [LARGE SCALE GENOMIC DNA]</scope>
    <source>
        <strain evidence="3 4">OD-Hann</strain>
    </source>
</reference>
<name>A0A0B1TSU3_OESDE</name>
<gene>
    <name evidence="3" type="ORF">OESDEN_01526</name>
</gene>
<dbReference type="EMBL" id="KN549305">
    <property type="protein sequence ID" value="KHJ98490.1"/>
    <property type="molecule type" value="Genomic_DNA"/>
</dbReference>
<dbReference type="OrthoDB" id="10544998at2759"/>
<organism evidence="3 4">
    <name type="scientific">Oesophagostomum dentatum</name>
    <name type="common">Nodular worm</name>
    <dbReference type="NCBI Taxonomy" id="61180"/>
    <lineage>
        <taxon>Eukaryota</taxon>
        <taxon>Metazoa</taxon>
        <taxon>Ecdysozoa</taxon>
        <taxon>Nematoda</taxon>
        <taxon>Chromadorea</taxon>
        <taxon>Rhabditida</taxon>
        <taxon>Rhabditina</taxon>
        <taxon>Rhabditomorpha</taxon>
        <taxon>Strongyloidea</taxon>
        <taxon>Strongylidae</taxon>
        <taxon>Oesophagostomum</taxon>
    </lineage>
</organism>
<evidence type="ECO:0000313" key="3">
    <source>
        <dbReference type="EMBL" id="KHJ98490.1"/>
    </source>
</evidence>
<evidence type="ECO:0000313" key="4">
    <source>
        <dbReference type="Proteomes" id="UP000053660"/>
    </source>
</evidence>
<protein>
    <submittedName>
        <fullName evidence="3">Uncharacterized protein</fullName>
    </submittedName>
</protein>
<dbReference type="Proteomes" id="UP000053660">
    <property type="component" value="Unassembled WGS sequence"/>
</dbReference>
<evidence type="ECO:0000256" key="1">
    <source>
        <dbReference type="SAM" id="Phobius"/>
    </source>
</evidence>
<evidence type="ECO:0000256" key="2">
    <source>
        <dbReference type="SAM" id="SignalP"/>
    </source>
</evidence>
<proteinExistence type="predicted"/>